<evidence type="ECO:0000259" key="6">
    <source>
        <dbReference type="Pfam" id="PF00676"/>
    </source>
</evidence>
<dbReference type="GO" id="GO:0003863">
    <property type="term" value="F:branched-chain 2-oxo acid dehydrogenase activity"/>
    <property type="evidence" value="ECO:0007669"/>
    <property type="project" value="UniProtKB-EC"/>
</dbReference>
<comment type="similarity">
    <text evidence="4">Belongs to the BCKDHA family.</text>
</comment>
<accession>A0A5N1GKD9</accession>
<comment type="function">
    <text evidence="4">The branched-chain alpha-keto dehydrogenase complex catalyzes the overall conversion of alpha-keto acids to acyl-CoA and CO(2). It contains multiple copies of three enzymatic components: branched-chain alpha-keto acid decarboxylase (E1), lipoamide acyltransferase (E2) and lipoamide dehydrogenase (E3).</text>
</comment>
<reference evidence="7 8" key="1">
    <citation type="submission" date="2019-09" db="EMBL/GenBank/DDBJ databases">
        <title>Draft genome sequence assemblies of isolates from the urinary tract.</title>
        <authorList>
            <person name="Mores C.R."/>
            <person name="Putonti C."/>
            <person name="Wolfe A.J."/>
        </authorList>
    </citation>
    <scope>NUCLEOTIDE SEQUENCE [LARGE SCALE GENOMIC DNA]</scope>
    <source>
        <strain evidence="7 8">UMB623</strain>
    </source>
</reference>
<dbReference type="InterPro" id="IPR029061">
    <property type="entry name" value="THDP-binding"/>
</dbReference>
<evidence type="ECO:0000256" key="4">
    <source>
        <dbReference type="RuleBase" id="RU365014"/>
    </source>
</evidence>
<evidence type="ECO:0000256" key="3">
    <source>
        <dbReference type="ARBA" id="ARBA00023052"/>
    </source>
</evidence>
<dbReference type="OrthoDB" id="9766715at2"/>
<protein>
    <recommendedName>
        <fullName evidence="4">2-oxoisovalerate dehydrogenase subunit alpha</fullName>
        <ecNumber evidence="4">1.2.4.4</ecNumber>
    </recommendedName>
    <alternativeName>
        <fullName evidence="4">Branched-chain alpha-keto acid dehydrogenase E1 component alpha chain</fullName>
    </alternativeName>
</protein>
<dbReference type="SUPFAM" id="SSF52518">
    <property type="entry name" value="Thiamin diphosphate-binding fold (THDP-binding)"/>
    <property type="match status" value="1"/>
</dbReference>
<dbReference type="Pfam" id="PF00676">
    <property type="entry name" value="E1_dh"/>
    <property type="match status" value="1"/>
</dbReference>
<comment type="cofactor">
    <cofactor evidence="1 4">
        <name>thiamine diphosphate</name>
        <dbReference type="ChEBI" id="CHEBI:58937"/>
    </cofactor>
</comment>
<comment type="catalytic activity">
    <reaction evidence="4">
        <text>N(6)-[(R)-lipoyl]-L-lysyl-[protein] + 3-methyl-2-oxobutanoate + H(+) = N(6)-[(R)-S(8)-2-methylpropanoyldihydrolipoyl]-L-lysyl-[protein] + CO2</text>
        <dbReference type="Rhea" id="RHEA:13457"/>
        <dbReference type="Rhea" id="RHEA-COMP:10474"/>
        <dbReference type="Rhea" id="RHEA-COMP:10497"/>
        <dbReference type="ChEBI" id="CHEBI:11851"/>
        <dbReference type="ChEBI" id="CHEBI:15378"/>
        <dbReference type="ChEBI" id="CHEBI:16526"/>
        <dbReference type="ChEBI" id="CHEBI:83099"/>
        <dbReference type="ChEBI" id="CHEBI:83142"/>
        <dbReference type="EC" id="1.2.4.4"/>
    </reaction>
</comment>
<dbReference type="InterPro" id="IPR050771">
    <property type="entry name" value="Alpha-ketoacid_DH_E1_comp"/>
</dbReference>
<name>A0A5N1GKD9_9LACT</name>
<keyword evidence="3 4" id="KW-0786">Thiamine pyrophosphate</keyword>
<evidence type="ECO:0000313" key="8">
    <source>
        <dbReference type="Proteomes" id="UP000327148"/>
    </source>
</evidence>
<dbReference type="PANTHER" id="PTHR43380">
    <property type="entry name" value="2-OXOISOVALERATE DEHYDROGENASE SUBUNIT ALPHA, MITOCHONDRIAL"/>
    <property type="match status" value="1"/>
</dbReference>
<keyword evidence="2 4" id="KW-0560">Oxidoreductase</keyword>
<dbReference type="EMBL" id="VYWO01000002">
    <property type="protein sequence ID" value="KAA9301272.1"/>
    <property type="molecule type" value="Genomic_DNA"/>
</dbReference>
<keyword evidence="7" id="KW-0670">Pyruvate</keyword>
<sequence length="381" mass="42221">MNICYNVNDLHKCCFDIEKGGSNMNQLEIGKKSILNLDQLQVIAEQFPLLQAIDKDGEVVNAELLSDLTDDQLLELMRRMVFARAFDEQTNSYSQQGRMGFYAPSKGQEAAMIASHFAFAKEDFLFGSYRDMPQLLMHGASVADIYNWSKGHVNGSTFIYDKGIQAALPQIIIGAQLVQAQGNALGQKLNASPQVTFTYIGDGGTSQGDSYEAMNFAGVYQSPLIIFIQNNGYAISTPLDQQTQAQTLAQKAVAAGIPGVRVDGNDALATYCVAKEARNYAASGNGPVVVELVTNRMEPHSTMGDDPMRYRDQASLDYWQARDPLSRYGQYLSQKGLYSKETEEKFYEDALETIKQGMAESEATEPMRLEDSFAWQYPQSN</sequence>
<dbReference type="GO" id="GO:0009083">
    <property type="term" value="P:branched-chain amino acid catabolic process"/>
    <property type="evidence" value="ECO:0007669"/>
    <property type="project" value="TreeGrafter"/>
</dbReference>
<dbReference type="AlphaFoldDB" id="A0A5N1GKD9"/>
<dbReference type="InterPro" id="IPR001017">
    <property type="entry name" value="DH_E1"/>
</dbReference>
<organism evidence="7 8">
    <name type="scientific">Aerococcus sanguinicola</name>
    <dbReference type="NCBI Taxonomy" id="119206"/>
    <lineage>
        <taxon>Bacteria</taxon>
        <taxon>Bacillati</taxon>
        <taxon>Bacillota</taxon>
        <taxon>Bacilli</taxon>
        <taxon>Lactobacillales</taxon>
        <taxon>Aerococcaceae</taxon>
        <taxon>Aerococcus</taxon>
    </lineage>
</organism>
<evidence type="ECO:0000313" key="7">
    <source>
        <dbReference type="EMBL" id="KAA9301272.1"/>
    </source>
</evidence>
<dbReference type="CDD" id="cd02000">
    <property type="entry name" value="TPP_E1_PDC_ADC_BCADC"/>
    <property type="match status" value="1"/>
</dbReference>
<dbReference type="PANTHER" id="PTHR43380:SF1">
    <property type="entry name" value="2-OXOISOVALERATE DEHYDROGENASE SUBUNIT ALPHA, MITOCHONDRIAL"/>
    <property type="match status" value="1"/>
</dbReference>
<evidence type="ECO:0000256" key="5">
    <source>
        <dbReference type="SAM" id="MobiDB-lite"/>
    </source>
</evidence>
<gene>
    <name evidence="7" type="ORF">F6I03_05225</name>
</gene>
<dbReference type="Proteomes" id="UP000327148">
    <property type="component" value="Unassembled WGS sequence"/>
</dbReference>
<comment type="caution">
    <text evidence="7">The sequence shown here is derived from an EMBL/GenBank/DDBJ whole genome shotgun (WGS) entry which is preliminary data.</text>
</comment>
<evidence type="ECO:0000256" key="2">
    <source>
        <dbReference type="ARBA" id="ARBA00023002"/>
    </source>
</evidence>
<feature type="region of interest" description="Disordered" evidence="5">
    <location>
        <begin position="358"/>
        <end position="381"/>
    </location>
</feature>
<evidence type="ECO:0000256" key="1">
    <source>
        <dbReference type="ARBA" id="ARBA00001964"/>
    </source>
</evidence>
<dbReference type="Gene3D" id="3.40.50.970">
    <property type="match status" value="1"/>
</dbReference>
<dbReference type="EC" id="1.2.4.4" evidence="4"/>
<proteinExistence type="inferred from homology"/>
<feature type="domain" description="Dehydrogenase E1 component" evidence="6">
    <location>
        <begin position="77"/>
        <end position="365"/>
    </location>
</feature>